<accession>A0A538SVZ7</accession>
<feature type="chain" id="PRO_5021908501" evidence="1">
    <location>
        <begin position="28"/>
        <end position="259"/>
    </location>
</feature>
<protein>
    <submittedName>
        <fullName evidence="2">Uncharacterized protein</fullName>
    </submittedName>
</protein>
<evidence type="ECO:0000256" key="1">
    <source>
        <dbReference type="SAM" id="SignalP"/>
    </source>
</evidence>
<proteinExistence type="predicted"/>
<sequence>MRFQPSVTFRMVLIAIALALIGCSNEARTGLAPLGPNAQSAQAVTADPNATRIEIPFVPANFVGGVQNAFFPLVPGTVLTYRQETPEGVETDTVTVTYDTKPILGVATFVVHDAVYLNGALKEDTFDWFAPDKDGNVWYFGEDTKELGPPVSTVGSWEAGKNGAQAGVIMLAHPQMGDTYLQENAPGVVADQARVKGLNETATVAYGTFTGCIKTQEWTPIEPGNRAFKFYASGFGTVLEVPNQGGVPVELISVTRPAP</sequence>
<dbReference type="AlphaFoldDB" id="A0A538SVZ7"/>
<evidence type="ECO:0000313" key="2">
    <source>
        <dbReference type="EMBL" id="TMQ55444.1"/>
    </source>
</evidence>
<gene>
    <name evidence="2" type="ORF">E6K74_03300</name>
</gene>
<reference evidence="2 3" key="1">
    <citation type="journal article" date="2019" name="Nat. Microbiol.">
        <title>Mediterranean grassland soil C-N compound turnover is dependent on rainfall and depth, and is mediated by genomically divergent microorganisms.</title>
        <authorList>
            <person name="Diamond S."/>
            <person name="Andeer P.F."/>
            <person name="Li Z."/>
            <person name="Crits-Christoph A."/>
            <person name="Burstein D."/>
            <person name="Anantharaman K."/>
            <person name="Lane K.R."/>
            <person name="Thomas B.C."/>
            <person name="Pan C."/>
            <person name="Northen T.R."/>
            <person name="Banfield J.F."/>
        </authorList>
    </citation>
    <scope>NUCLEOTIDE SEQUENCE [LARGE SCALE GENOMIC DNA]</scope>
    <source>
        <strain evidence="2">WS_4</strain>
    </source>
</reference>
<name>A0A538SVZ7_UNCEI</name>
<feature type="signal peptide" evidence="1">
    <location>
        <begin position="1"/>
        <end position="27"/>
    </location>
</feature>
<keyword evidence="1" id="KW-0732">Signal</keyword>
<organism evidence="2 3">
    <name type="scientific">Eiseniibacteriota bacterium</name>
    <dbReference type="NCBI Taxonomy" id="2212470"/>
    <lineage>
        <taxon>Bacteria</taxon>
        <taxon>Candidatus Eiseniibacteriota</taxon>
    </lineage>
</organism>
<dbReference type="PROSITE" id="PS51257">
    <property type="entry name" value="PROKAR_LIPOPROTEIN"/>
    <property type="match status" value="1"/>
</dbReference>
<dbReference type="EMBL" id="VBOU01000026">
    <property type="protein sequence ID" value="TMQ55444.1"/>
    <property type="molecule type" value="Genomic_DNA"/>
</dbReference>
<comment type="caution">
    <text evidence="2">The sequence shown here is derived from an EMBL/GenBank/DDBJ whole genome shotgun (WGS) entry which is preliminary data.</text>
</comment>
<dbReference type="Proteomes" id="UP000319829">
    <property type="component" value="Unassembled WGS sequence"/>
</dbReference>
<evidence type="ECO:0000313" key="3">
    <source>
        <dbReference type="Proteomes" id="UP000319829"/>
    </source>
</evidence>